<protein>
    <submittedName>
        <fullName evidence="3">Uncharacterized protein</fullName>
    </submittedName>
</protein>
<dbReference type="InterPro" id="IPR050333">
    <property type="entry name" value="SLRP"/>
</dbReference>
<dbReference type="GeneID" id="73471691"/>
<dbReference type="Pfam" id="PF13855">
    <property type="entry name" value="LRR_8"/>
    <property type="match status" value="1"/>
</dbReference>
<gene>
    <name evidence="3" type="ORF">J8A68_004891</name>
</gene>
<evidence type="ECO:0000313" key="4">
    <source>
        <dbReference type="Proteomes" id="UP000694255"/>
    </source>
</evidence>
<dbReference type="PANTHER" id="PTHR45712">
    <property type="entry name" value="AGAP008170-PA"/>
    <property type="match status" value="1"/>
</dbReference>
<comment type="caution">
    <text evidence="3">The sequence shown here is derived from an EMBL/GenBank/DDBJ whole genome shotgun (WGS) entry which is preliminary data.</text>
</comment>
<dbReference type="EMBL" id="JAGSYN010000216">
    <property type="protein sequence ID" value="KAG7661622.1"/>
    <property type="molecule type" value="Genomic_DNA"/>
</dbReference>
<dbReference type="PANTHER" id="PTHR45712:SF22">
    <property type="entry name" value="INSULIN-LIKE GROWTH FACTOR-BINDING PROTEIN COMPLEX ACID LABILE SUBUNIT"/>
    <property type="match status" value="1"/>
</dbReference>
<keyword evidence="4" id="KW-1185">Reference proteome</keyword>
<keyword evidence="1" id="KW-0433">Leucine-rich repeat</keyword>
<dbReference type="PROSITE" id="PS51450">
    <property type="entry name" value="LRR"/>
    <property type="match status" value="1"/>
</dbReference>
<name>A0A8J5UJ93_9ASCO</name>
<evidence type="ECO:0000313" key="3">
    <source>
        <dbReference type="EMBL" id="KAG7661622.1"/>
    </source>
</evidence>
<keyword evidence="2" id="KW-0677">Repeat</keyword>
<sequence>MEKYPNCKPRAISFYGLDDVLITHKRNPALLQVAEIDVRWVADYNFPEEVLNLGYNFHRIEFFDDSHLRIPETVRELTVRSVYPLGGITSYSHYIQNLRLENSTSITQLKHIPSNLSSLHIQFCLQRGYSKPTLPLPLQSLTLDVASHNPNSECDLSHLCNLRSFSSGSSLIPISCFHLPRQITCLTANWTSQNVLKTTGKCSKLKKLHARSSLENMFKRIPFPRELQVLDIQMISPIRLEINENFTLPSNLKFLRISGIKVSYRLSELILPPSLYFLELRYCLLSSWTDLRLHPNLLTLKVLSGSISESQLPISLTMLNLDGCRFASLSGFDFGRLIHLVRVSMNYTQLESIDCHFDSNLKFLSLKGNYLSKVSIDASKLKALDLGKCKIASFDPGSFKIPQSIVELTLERAVIDTDLSNLVLPRCSRSLNSTRCNLTSDILMSWDLSNSCKQLRKVRLNGNKLTNIEAHFPKTLTSLDLSQNRIKIPEENFFMHFNKLQDLAIADIGLDKCLRVLKTIDNASFKQLEFSNCNRLRYVSLFMNHKCDHEHLFADLKETCPLLEWIKGQTYRGLS</sequence>
<dbReference type="AlphaFoldDB" id="A0A8J5UJ93"/>
<dbReference type="Proteomes" id="UP000694255">
    <property type="component" value="Unassembled WGS sequence"/>
</dbReference>
<dbReference type="InterPro" id="IPR001611">
    <property type="entry name" value="Leu-rich_rpt"/>
</dbReference>
<reference evidence="3 4" key="1">
    <citation type="journal article" date="2021" name="DNA Res.">
        <title>Genome analysis of Candida subhashii reveals its hybrid nature and dual mitochondrial genome conformations.</title>
        <authorList>
            <person name="Mixao V."/>
            <person name="Hegedusova E."/>
            <person name="Saus E."/>
            <person name="Pryszcz L.P."/>
            <person name="Cillingova A."/>
            <person name="Nosek J."/>
            <person name="Gabaldon T."/>
        </authorList>
    </citation>
    <scope>NUCLEOTIDE SEQUENCE [LARGE SCALE GENOMIC DNA]</scope>
    <source>
        <strain evidence="3 4">CBS 10753</strain>
    </source>
</reference>
<organism evidence="3 4">
    <name type="scientific">[Candida] subhashii</name>
    <dbReference type="NCBI Taxonomy" id="561895"/>
    <lineage>
        <taxon>Eukaryota</taxon>
        <taxon>Fungi</taxon>
        <taxon>Dikarya</taxon>
        <taxon>Ascomycota</taxon>
        <taxon>Saccharomycotina</taxon>
        <taxon>Pichiomycetes</taxon>
        <taxon>Debaryomycetaceae</taxon>
        <taxon>Spathaspora</taxon>
    </lineage>
</organism>
<proteinExistence type="predicted"/>
<evidence type="ECO:0000256" key="2">
    <source>
        <dbReference type="ARBA" id="ARBA00022737"/>
    </source>
</evidence>
<accession>A0A8J5UJ93</accession>
<evidence type="ECO:0000256" key="1">
    <source>
        <dbReference type="ARBA" id="ARBA00022614"/>
    </source>
</evidence>
<dbReference type="OrthoDB" id="676979at2759"/>
<dbReference type="RefSeq" id="XP_049261855.1">
    <property type="nucleotide sequence ID" value="XM_049408896.1"/>
</dbReference>